<dbReference type="EMBL" id="FPBN01000001">
    <property type="protein sequence ID" value="SFU40205.1"/>
    <property type="molecule type" value="Genomic_DNA"/>
</dbReference>
<dbReference type="AlphaFoldDB" id="A0A1I7FVI8"/>
<protein>
    <submittedName>
        <fullName evidence="1">Uncharacterized protein</fullName>
    </submittedName>
</protein>
<proteinExistence type="predicted"/>
<keyword evidence="2" id="KW-1185">Reference proteome</keyword>
<evidence type="ECO:0000313" key="2">
    <source>
        <dbReference type="Proteomes" id="UP000183629"/>
    </source>
</evidence>
<evidence type="ECO:0000313" key="1">
    <source>
        <dbReference type="EMBL" id="SFU40205.1"/>
    </source>
</evidence>
<gene>
    <name evidence="1" type="ORF">SAMN05660328_101615</name>
</gene>
<sequence length="107" mass="12824">MAACRDFGYDYKPKFNFPTSQEFADLLEKNKFVIEKIYDYDRPTPLKDKEKGLANWMRQFFASDLERIPEKAQNEIIEEADKLTKESLWNGKEWVADYRRLRVIAHL</sequence>
<dbReference type="Proteomes" id="UP000183629">
    <property type="component" value="Unassembled WGS sequence"/>
</dbReference>
<dbReference type="Gene3D" id="3.40.50.150">
    <property type="entry name" value="Vaccinia Virus protein VP39"/>
    <property type="match status" value="1"/>
</dbReference>
<name>A0A1I7FVI8_9STRE</name>
<accession>A0A1I7FVI8</accession>
<organism evidence="1 2">
    <name type="scientific">Streptococcus gallolyticus</name>
    <dbReference type="NCBI Taxonomy" id="315405"/>
    <lineage>
        <taxon>Bacteria</taxon>
        <taxon>Bacillati</taxon>
        <taxon>Bacillota</taxon>
        <taxon>Bacilli</taxon>
        <taxon>Lactobacillales</taxon>
        <taxon>Streptococcaceae</taxon>
        <taxon>Streptococcus</taxon>
    </lineage>
</organism>
<dbReference type="InterPro" id="IPR029063">
    <property type="entry name" value="SAM-dependent_MTases_sf"/>
</dbReference>
<reference evidence="2" key="1">
    <citation type="submission" date="2016-10" db="EMBL/GenBank/DDBJ databases">
        <authorList>
            <person name="Varghese N."/>
            <person name="Submissions S."/>
        </authorList>
    </citation>
    <scope>NUCLEOTIDE SEQUENCE [LARGE SCALE GENOMIC DNA]</scope>
    <source>
        <strain evidence="2">LMG 15572</strain>
    </source>
</reference>